<proteinExistence type="predicted"/>
<comment type="caution">
    <text evidence="1">The sequence shown here is derived from an EMBL/GenBank/DDBJ whole genome shotgun (WGS) entry which is preliminary data.</text>
</comment>
<protein>
    <submittedName>
        <fullName evidence="1">Uncharacterized protein</fullName>
    </submittedName>
</protein>
<evidence type="ECO:0000313" key="1">
    <source>
        <dbReference type="EMBL" id="KRX86231.1"/>
    </source>
</evidence>
<dbReference type="EMBL" id="JYDU01000420">
    <property type="protein sequence ID" value="KRX86231.1"/>
    <property type="molecule type" value="Genomic_DNA"/>
</dbReference>
<name>A0A0V0XEI6_TRIPS</name>
<evidence type="ECO:0000313" key="2">
    <source>
        <dbReference type="Proteomes" id="UP000054815"/>
    </source>
</evidence>
<accession>A0A0V0XEI6</accession>
<dbReference type="Proteomes" id="UP000054815">
    <property type="component" value="Unassembled WGS sequence"/>
</dbReference>
<gene>
    <name evidence="1" type="ORF">T4E_6526</name>
</gene>
<reference evidence="1 2" key="1">
    <citation type="submission" date="2015-01" db="EMBL/GenBank/DDBJ databases">
        <title>Evolution of Trichinella species and genotypes.</title>
        <authorList>
            <person name="Korhonen P.K."/>
            <person name="Edoardo P."/>
            <person name="Giuseppe L.R."/>
            <person name="Gasser R.B."/>
        </authorList>
    </citation>
    <scope>NUCLEOTIDE SEQUENCE [LARGE SCALE GENOMIC DNA]</scope>
    <source>
        <strain evidence="1">ISS141</strain>
    </source>
</reference>
<organism evidence="1 2">
    <name type="scientific">Trichinella pseudospiralis</name>
    <name type="common">Parasitic roundworm</name>
    <dbReference type="NCBI Taxonomy" id="6337"/>
    <lineage>
        <taxon>Eukaryota</taxon>
        <taxon>Metazoa</taxon>
        <taxon>Ecdysozoa</taxon>
        <taxon>Nematoda</taxon>
        <taxon>Enoplea</taxon>
        <taxon>Dorylaimia</taxon>
        <taxon>Trichinellida</taxon>
        <taxon>Trichinellidae</taxon>
        <taxon>Trichinella</taxon>
    </lineage>
</organism>
<sequence length="194" mass="21718">MVCYDIPSNCTSSVDILKKTWSIGSHISMKKMMNKKYMRSVKVDLVCLCNEPLPRAGLFISSARLLARPSLFVDSLVLAAGFPLLSVSRFNDGIAITKQQQWISSSSFFGGKIPLARSMSAAPLGSFLPLHENNKFISMFRTKSRSNLPYTQFLSVLLLLDLCISVRILELKYLEMCPCNHEVSSQCRKVMVVL</sequence>
<dbReference type="AlphaFoldDB" id="A0A0V0XEI6"/>